<dbReference type="InterPro" id="IPR010730">
    <property type="entry name" value="HET"/>
</dbReference>
<organism evidence="2 3">
    <name type="scientific">Hyaloscypha hepaticicola</name>
    <dbReference type="NCBI Taxonomy" id="2082293"/>
    <lineage>
        <taxon>Eukaryota</taxon>
        <taxon>Fungi</taxon>
        <taxon>Dikarya</taxon>
        <taxon>Ascomycota</taxon>
        <taxon>Pezizomycotina</taxon>
        <taxon>Leotiomycetes</taxon>
        <taxon>Helotiales</taxon>
        <taxon>Hyaloscyphaceae</taxon>
        <taxon>Hyaloscypha</taxon>
    </lineage>
</organism>
<protein>
    <recommendedName>
        <fullName evidence="1">Heterokaryon incompatibility domain-containing protein</fullName>
    </recommendedName>
</protein>
<dbReference type="InterPro" id="IPR052895">
    <property type="entry name" value="HetReg/Transcr_Mod"/>
</dbReference>
<feature type="domain" description="Heterokaryon incompatibility" evidence="1">
    <location>
        <begin position="43"/>
        <end position="184"/>
    </location>
</feature>
<sequence>MGYTPLDPTQKEIRLLHLASALNHDDPLVCSFSLASFEKDVDYEALSYAWGDVTPVMPVSLEGKEVLITKNLHSALCHLRYRDQQRILWTDALCINQTDLRERTHQVSLMSSIYSRAKLVLVWLGEAWEGCELVMEMLKQLGRNESLHVFKSLNPGFSIHGMDLRSAELRDHLYRFFSSPWWNRLCECPDSVSRLCSSLCSWPEGMLPLTLVAFDTQQDVTSTNHQPLLGTVQEHALANDVVFQYGQHTLDVELAISARTNFFTHVVVTAAHSPSLTNGVALLREEEKHGYQKTGECLNALWFLHVVQAHMKLRSIIYWISLFASREVTDPRDKVYGLLGLAVEVFYAAALGSIKRNKNLDVLSYLVGERSHQLPSFVPDWAHQPDFKEYRLRVNFLDAFSAATDTIATVKEVATRKLAVRGILVDTILENPFPDETWEEKFKKCQLLFYKGNSPKVIYRHTGEPREIAWWITVCGGMNLHPDRDEVTFSRMMCLKDLDKFREFESRLKTPTLDRNHLAPKAYYVKQIFPNATYGRSLIFTERGYIVGFGPEPISSMDRLMIFSLDIGLAPAQCQKGDLVAVLAGGKVPYILRPKASPSISPGEDGNLGRCYTILGDAYIHSIIDGEALKEVEQRGGEMEEIILV</sequence>
<dbReference type="Proteomes" id="UP000235672">
    <property type="component" value="Unassembled WGS sequence"/>
</dbReference>
<evidence type="ECO:0000313" key="2">
    <source>
        <dbReference type="EMBL" id="PMD26557.1"/>
    </source>
</evidence>
<dbReference type="AlphaFoldDB" id="A0A2J6QJZ1"/>
<accession>A0A2J6QJZ1</accession>
<gene>
    <name evidence="2" type="ORF">NA56DRAFT_697775</name>
</gene>
<dbReference type="EMBL" id="KZ613467">
    <property type="protein sequence ID" value="PMD26557.1"/>
    <property type="molecule type" value="Genomic_DNA"/>
</dbReference>
<reference evidence="2 3" key="1">
    <citation type="submission" date="2016-05" db="EMBL/GenBank/DDBJ databases">
        <title>A degradative enzymes factory behind the ericoid mycorrhizal symbiosis.</title>
        <authorList>
            <consortium name="DOE Joint Genome Institute"/>
            <person name="Martino E."/>
            <person name="Morin E."/>
            <person name="Grelet G."/>
            <person name="Kuo A."/>
            <person name="Kohler A."/>
            <person name="Daghino S."/>
            <person name="Barry K."/>
            <person name="Choi C."/>
            <person name="Cichocki N."/>
            <person name="Clum A."/>
            <person name="Copeland A."/>
            <person name="Hainaut M."/>
            <person name="Haridas S."/>
            <person name="Labutti K."/>
            <person name="Lindquist E."/>
            <person name="Lipzen A."/>
            <person name="Khouja H.-R."/>
            <person name="Murat C."/>
            <person name="Ohm R."/>
            <person name="Olson A."/>
            <person name="Spatafora J."/>
            <person name="Veneault-Fourrey C."/>
            <person name="Henrissat B."/>
            <person name="Grigoriev I."/>
            <person name="Martin F."/>
            <person name="Perotto S."/>
        </authorList>
    </citation>
    <scope>NUCLEOTIDE SEQUENCE [LARGE SCALE GENOMIC DNA]</scope>
    <source>
        <strain evidence="2 3">UAMH 7357</strain>
    </source>
</reference>
<proteinExistence type="predicted"/>
<name>A0A2J6QJZ1_9HELO</name>
<dbReference type="OrthoDB" id="3598674at2759"/>
<dbReference type="Pfam" id="PF06985">
    <property type="entry name" value="HET"/>
    <property type="match status" value="1"/>
</dbReference>
<dbReference type="Pfam" id="PF26639">
    <property type="entry name" value="Het-6_barrel"/>
    <property type="match status" value="1"/>
</dbReference>
<evidence type="ECO:0000313" key="3">
    <source>
        <dbReference type="Proteomes" id="UP000235672"/>
    </source>
</evidence>
<dbReference type="STRING" id="1745343.A0A2J6QJZ1"/>
<evidence type="ECO:0000259" key="1">
    <source>
        <dbReference type="Pfam" id="PF06985"/>
    </source>
</evidence>
<dbReference type="PANTHER" id="PTHR24148">
    <property type="entry name" value="ANKYRIN REPEAT DOMAIN-CONTAINING PROTEIN 39 HOMOLOG-RELATED"/>
    <property type="match status" value="1"/>
</dbReference>
<dbReference type="PANTHER" id="PTHR24148:SF73">
    <property type="entry name" value="HET DOMAIN PROTEIN (AFU_ORTHOLOGUE AFUA_8G01020)"/>
    <property type="match status" value="1"/>
</dbReference>
<keyword evidence="3" id="KW-1185">Reference proteome</keyword>